<gene>
    <name evidence="1" type="ORF">S01H1_64793</name>
</gene>
<proteinExistence type="predicted"/>
<name>X0WMQ5_9ZZZZ</name>
<sequence>TVDRHPRLHKPFIKAQNEAQKRYLKWAKKKGYHIKHERMAYYGNVEWNGPTTGCAQPTLWLATLIQAIGDQDVVMMGYNHKDDFWHYRSDFENAFYALCKLKGVKAELELPFEWKKKRDLYAMLRVDKVPNNCWFSCEDTAKGKPCGVCDKCLDIKRIMKEVPCSLKKKLSAITLRRK</sequence>
<dbReference type="Gene3D" id="3.40.50.620">
    <property type="entry name" value="HUPs"/>
    <property type="match status" value="1"/>
</dbReference>
<feature type="non-terminal residue" evidence="1">
    <location>
        <position position="1"/>
    </location>
</feature>
<protein>
    <submittedName>
        <fullName evidence="1">Uncharacterized protein</fullName>
    </submittedName>
</protein>
<comment type="caution">
    <text evidence="1">The sequence shown here is derived from an EMBL/GenBank/DDBJ whole genome shotgun (WGS) entry which is preliminary data.</text>
</comment>
<evidence type="ECO:0000313" key="1">
    <source>
        <dbReference type="EMBL" id="GAG31920.1"/>
    </source>
</evidence>
<dbReference type="InterPro" id="IPR014729">
    <property type="entry name" value="Rossmann-like_a/b/a_fold"/>
</dbReference>
<accession>X0WMQ5</accession>
<organism evidence="1">
    <name type="scientific">marine sediment metagenome</name>
    <dbReference type="NCBI Taxonomy" id="412755"/>
    <lineage>
        <taxon>unclassified sequences</taxon>
        <taxon>metagenomes</taxon>
        <taxon>ecological metagenomes</taxon>
    </lineage>
</organism>
<dbReference type="InterPro" id="IPR018317">
    <property type="entry name" value="QueC"/>
</dbReference>
<dbReference type="EMBL" id="BARS01042726">
    <property type="protein sequence ID" value="GAG31920.1"/>
    <property type="molecule type" value="Genomic_DNA"/>
</dbReference>
<dbReference type="AlphaFoldDB" id="X0WMQ5"/>
<reference evidence="1" key="1">
    <citation type="journal article" date="2014" name="Front. Microbiol.">
        <title>High frequency of phylogenetically diverse reductive dehalogenase-homologous genes in deep subseafloor sedimentary metagenomes.</title>
        <authorList>
            <person name="Kawai M."/>
            <person name="Futagami T."/>
            <person name="Toyoda A."/>
            <person name="Takaki Y."/>
            <person name="Nishi S."/>
            <person name="Hori S."/>
            <person name="Arai W."/>
            <person name="Tsubouchi T."/>
            <person name="Morono Y."/>
            <person name="Uchiyama I."/>
            <person name="Ito T."/>
            <person name="Fujiyama A."/>
            <person name="Inagaki F."/>
            <person name="Takami H."/>
        </authorList>
    </citation>
    <scope>NUCLEOTIDE SEQUENCE</scope>
    <source>
        <strain evidence="1">Expedition CK06-06</strain>
    </source>
</reference>
<dbReference type="Pfam" id="PF06508">
    <property type="entry name" value="QueC"/>
    <property type="match status" value="1"/>
</dbReference>
<dbReference type="SUPFAM" id="SSF52402">
    <property type="entry name" value="Adenine nucleotide alpha hydrolases-like"/>
    <property type="match status" value="1"/>
</dbReference>